<gene>
    <name evidence="16" type="ORF">L2689_15950</name>
</gene>
<keyword evidence="3 11" id="KW-1134">Transmembrane beta strand</keyword>
<dbReference type="Pfam" id="PF00593">
    <property type="entry name" value="TonB_dep_Rec_b-barrel"/>
    <property type="match status" value="1"/>
</dbReference>
<evidence type="ECO:0000256" key="9">
    <source>
        <dbReference type="ARBA" id="ARBA00023136"/>
    </source>
</evidence>
<evidence type="ECO:0000256" key="13">
    <source>
        <dbReference type="SAM" id="SignalP"/>
    </source>
</evidence>
<organism evidence="16 17">
    <name type="scientific">Shewanella aestuarii</name>
    <dbReference type="NCBI Taxonomy" id="1028752"/>
    <lineage>
        <taxon>Bacteria</taxon>
        <taxon>Pseudomonadati</taxon>
        <taxon>Pseudomonadota</taxon>
        <taxon>Gammaproteobacteria</taxon>
        <taxon>Alteromonadales</taxon>
        <taxon>Shewanellaceae</taxon>
        <taxon>Shewanella</taxon>
    </lineage>
</organism>
<keyword evidence="8 12" id="KW-0798">TonB box</keyword>
<evidence type="ECO:0000256" key="11">
    <source>
        <dbReference type="PROSITE-ProRule" id="PRU01360"/>
    </source>
</evidence>
<comment type="caution">
    <text evidence="16">The sequence shown here is derived from an EMBL/GenBank/DDBJ whole genome shotgun (WGS) entry which is preliminary data.</text>
</comment>
<feature type="domain" description="TonB-dependent receptor plug" evidence="15">
    <location>
        <begin position="59"/>
        <end position="164"/>
    </location>
</feature>
<dbReference type="EMBL" id="JAKILK010000014">
    <property type="protein sequence ID" value="MCL1118724.1"/>
    <property type="molecule type" value="Genomic_DNA"/>
</dbReference>
<dbReference type="InterPro" id="IPR036942">
    <property type="entry name" value="Beta-barrel_TonB_sf"/>
</dbReference>
<protein>
    <submittedName>
        <fullName evidence="16">TonB-dependent receptor</fullName>
    </submittedName>
</protein>
<dbReference type="RefSeq" id="WP_188839328.1">
    <property type="nucleotide sequence ID" value="NZ_BMOT01000001.1"/>
</dbReference>
<evidence type="ECO:0000256" key="8">
    <source>
        <dbReference type="ARBA" id="ARBA00023077"/>
    </source>
</evidence>
<evidence type="ECO:0000313" key="17">
    <source>
        <dbReference type="Proteomes" id="UP001203212"/>
    </source>
</evidence>
<evidence type="ECO:0000313" key="16">
    <source>
        <dbReference type="EMBL" id="MCL1118724.1"/>
    </source>
</evidence>
<evidence type="ECO:0000256" key="6">
    <source>
        <dbReference type="ARBA" id="ARBA00023004"/>
    </source>
</evidence>
<dbReference type="InterPro" id="IPR039426">
    <property type="entry name" value="TonB-dep_rcpt-like"/>
</dbReference>
<keyword evidence="16" id="KW-0675">Receptor</keyword>
<feature type="chain" id="PRO_5045602000" evidence="13">
    <location>
        <begin position="30"/>
        <end position="733"/>
    </location>
</feature>
<evidence type="ECO:0000256" key="2">
    <source>
        <dbReference type="ARBA" id="ARBA00022448"/>
    </source>
</evidence>
<dbReference type="PROSITE" id="PS52016">
    <property type="entry name" value="TONB_DEPENDENT_REC_3"/>
    <property type="match status" value="1"/>
</dbReference>
<feature type="domain" description="TonB-dependent receptor-like beta-barrel" evidence="14">
    <location>
        <begin position="269"/>
        <end position="690"/>
    </location>
</feature>
<keyword evidence="2 11" id="KW-0813">Transport</keyword>
<keyword evidence="17" id="KW-1185">Reference proteome</keyword>
<dbReference type="Pfam" id="PF07715">
    <property type="entry name" value="Plug"/>
    <property type="match status" value="1"/>
</dbReference>
<evidence type="ECO:0000259" key="14">
    <source>
        <dbReference type="Pfam" id="PF00593"/>
    </source>
</evidence>
<accession>A0ABT0L4T8</accession>
<dbReference type="PANTHER" id="PTHR32552">
    <property type="entry name" value="FERRICHROME IRON RECEPTOR-RELATED"/>
    <property type="match status" value="1"/>
</dbReference>
<keyword evidence="6" id="KW-0408">Iron</keyword>
<keyword evidence="7" id="KW-0406">Ion transport</keyword>
<comment type="subcellular location">
    <subcellularLocation>
        <location evidence="1 11">Cell outer membrane</location>
        <topology evidence="1 11">Multi-pass membrane protein</topology>
    </subcellularLocation>
</comment>
<name>A0ABT0L4T8_9GAMM</name>
<proteinExistence type="inferred from homology"/>
<sequence>MLPVKTKSLLKSPLAFAILTALYAGNLMAATESVERVAPESEKMEVIVVNADFSHVSLDKMPSSVTVIDAQQLADEGAQHFEDVLNSIANFNWSGGSSRPKYFQIRGVGEQEQYQGAPNSSVGFIVDEIDLSGLGMVSSMYDMQQVEVLRGPQGTQYGANALAGLIYLKSNDPTDTFEHGVKVSLGDDDLQTFSGFSSGPVTDSGKLLYRVSVEKHDQNGFKNNTYLDRDDTNKRDELTTRAKLRWYATDDLQADLTLLHANFDNGYDAWTLDNNGTNTLTDKPGVDNQKTTGVGLKFSYTGAKYFEVTSLTSFANTDHQHAYDGDWANPEYWASKQCTAYDSDWNVSGTEPCVYDYIWDKDGERKTISQEFRLSSNQASRIFNESTDWLVGVYAMNLKEDNDLYSEYNTWPDEVLQSNYQATNYAVFGQLDSQLGADYLLSTGLRFERRDSEYSDTNQDNFNPSEDMWGGHIALSKALNDSHNTYAKVARGYKAGGFNMTLPAELADKKEFDTEILYNYEIGLKSVWLDGVFDSNFALFFMDREDQQVAASLQDPENPQRFVLFTENAGSSSNYGAELDLNWYATENLQVYGSVGWLETEYGDYSYQDKYGNTIDLSGRELAHSPNFTYSAGVTYLADSGWFANINTSGKSEFYYSDSNESKSDPYQIVNARLGYETQTWSAYLWGSNLFDENYGVRGFYFGNEPDIDWADKQYIRYGDPRQMGVTFDYKFM</sequence>
<keyword evidence="10 11" id="KW-0998">Cell outer membrane</keyword>
<reference evidence="16 17" key="1">
    <citation type="submission" date="2022-01" db="EMBL/GenBank/DDBJ databases">
        <title>Whole genome-based taxonomy of the Shewanellaceae.</title>
        <authorList>
            <person name="Martin-Rodriguez A.J."/>
        </authorList>
    </citation>
    <scope>NUCLEOTIDE SEQUENCE [LARGE SCALE GENOMIC DNA]</scope>
    <source>
        <strain evidence="16 17">JCM 17801</strain>
    </source>
</reference>
<dbReference type="InterPro" id="IPR012910">
    <property type="entry name" value="Plug_dom"/>
</dbReference>
<feature type="signal peptide" evidence="13">
    <location>
        <begin position="1"/>
        <end position="29"/>
    </location>
</feature>
<dbReference type="Gene3D" id="2.40.170.20">
    <property type="entry name" value="TonB-dependent receptor, beta-barrel domain"/>
    <property type="match status" value="1"/>
</dbReference>
<keyword evidence="5 11" id="KW-0812">Transmembrane</keyword>
<evidence type="ECO:0000256" key="12">
    <source>
        <dbReference type="RuleBase" id="RU003357"/>
    </source>
</evidence>
<dbReference type="SUPFAM" id="SSF56935">
    <property type="entry name" value="Porins"/>
    <property type="match status" value="1"/>
</dbReference>
<dbReference type="InterPro" id="IPR000531">
    <property type="entry name" value="Beta-barrel_TonB"/>
</dbReference>
<keyword evidence="13" id="KW-0732">Signal</keyword>
<dbReference type="PANTHER" id="PTHR32552:SF81">
    <property type="entry name" value="TONB-DEPENDENT OUTER MEMBRANE RECEPTOR"/>
    <property type="match status" value="1"/>
</dbReference>
<evidence type="ECO:0000256" key="10">
    <source>
        <dbReference type="ARBA" id="ARBA00023237"/>
    </source>
</evidence>
<evidence type="ECO:0000259" key="15">
    <source>
        <dbReference type="Pfam" id="PF07715"/>
    </source>
</evidence>
<evidence type="ECO:0000256" key="1">
    <source>
        <dbReference type="ARBA" id="ARBA00004571"/>
    </source>
</evidence>
<keyword evidence="4" id="KW-0410">Iron transport</keyword>
<evidence type="ECO:0000256" key="4">
    <source>
        <dbReference type="ARBA" id="ARBA00022496"/>
    </source>
</evidence>
<evidence type="ECO:0000256" key="7">
    <source>
        <dbReference type="ARBA" id="ARBA00023065"/>
    </source>
</evidence>
<evidence type="ECO:0000256" key="5">
    <source>
        <dbReference type="ARBA" id="ARBA00022692"/>
    </source>
</evidence>
<comment type="similarity">
    <text evidence="11 12">Belongs to the TonB-dependent receptor family.</text>
</comment>
<keyword evidence="9 11" id="KW-0472">Membrane</keyword>
<evidence type="ECO:0000256" key="3">
    <source>
        <dbReference type="ARBA" id="ARBA00022452"/>
    </source>
</evidence>
<dbReference type="Proteomes" id="UP001203212">
    <property type="component" value="Unassembled WGS sequence"/>
</dbReference>